<protein>
    <submittedName>
        <fullName evidence="1">Uncharacterized protein</fullName>
    </submittedName>
</protein>
<proteinExistence type="predicted"/>
<sequence>MRKNRKHLGAPRDFDDDEFCQIVLAGGGYRRKKWADLEGDLTSELTRRFSNVQILLFIFRKQNASYYFTDPEKEKLMILHLWLVAIPRLSFKCRLQQRSLKRFWQASKVTGEINDKMTVAAFDGVKVDRDNSIERLIVKCPFNL</sequence>
<organism evidence="1 2">
    <name type="scientific">Caerostris extrusa</name>
    <name type="common">Bark spider</name>
    <name type="synonym">Caerostris bankana</name>
    <dbReference type="NCBI Taxonomy" id="172846"/>
    <lineage>
        <taxon>Eukaryota</taxon>
        <taxon>Metazoa</taxon>
        <taxon>Ecdysozoa</taxon>
        <taxon>Arthropoda</taxon>
        <taxon>Chelicerata</taxon>
        <taxon>Arachnida</taxon>
        <taxon>Araneae</taxon>
        <taxon>Araneomorphae</taxon>
        <taxon>Entelegynae</taxon>
        <taxon>Araneoidea</taxon>
        <taxon>Araneidae</taxon>
        <taxon>Caerostris</taxon>
    </lineage>
</organism>
<evidence type="ECO:0000313" key="2">
    <source>
        <dbReference type="Proteomes" id="UP001054945"/>
    </source>
</evidence>
<accession>A0AAV4V9P5</accession>
<reference evidence="1 2" key="1">
    <citation type="submission" date="2021-06" db="EMBL/GenBank/DDBJ databases">
        <title>Caerostris extrusa draft genome.</title>
        <authorList>
            <person name="Kono N."/>
            <person name="Arakawa K."/>
        </authorList>
    </citation>
    <scope>NUCLEOTIDE SEQUENCE [LARGE SCALE GENOMIC DNA]</scope>
</reference>
<evidence type="ECO:0000313" key="1">
    <source>
        <dbReference type="EMBL" id="GIY67071.1"/>
    </source>
</evidence>
<comment type="caution">
    <text evidence="1">The sequence shown here is derived from an EMBL/GenBank/DDBJ whole genome shotgun (WGS) entry which is preliminary data.</text>
</comment>
<dbReference type="EMBL" id="BPLR01014196">
    <property type="protein sequence ID" value="GIY67071.1"/>
    <property type="molecule type" value="Genomic_DNA"/>
</dbReference>
<dbReference type="Proteomes" id="UP001054945">
    <property type="component" value="Unassembled WGS sequence"/>
</dbReference>
<dbReference type="AlphaFoldDB" id="A0AAV4V9P5"/>
<gene>
    <name evidence="1" type="ORF">CEXT_155601</name>
</gene>
<keyword evidence="2" id="KW-1185">Reference proteome</keyword>
<name>A0AAV4V9P5_CAEEX</name>